<reference evidence="6" key="1">
    <citation type="submission" date="2016-10" db="EMBL/GenBank/DDBJ databases">
        <authorList>
            <person name="Varghese N."/>
            <person name="Submissions S."/>
        </authorList>
    </citation>
    <scope>NUCLEOTIDE SEQUENCE [LARGE SCALE GENOMIC DNA]</scope>
    <source>
        <strain evidence="6">DSM 22127</strain>
    </source>
</reference>
<evidence type="ECO:0000313" key="6">
    <source>
        <dbReference type="Proteomes" id="UP000198859"/>
    </source>
</evidence>
<accession>A0A1H1P038</accession>
<keyword evidence="3" id="KW-0804">Transcription</keyword>
<dbReference type="Gene3D" id="1.10.10.60">
    <property type="entry name" value="Homeodomain-like"/>
    <property type="match status" value="1"/>
</dbReference>
<dbReference type="SUPFAM" id="SSF46689">
    <property type="entry name" value="Homeodomain-like"/>
    <property type="match status" value="1"/>
</dbReference>
<proteinExistence type="predicted"/>
<dbReference type="InterPro" id="IPR050204">
    <property type="entry name" value="AraC_XylS_family_regulators"/>
</dbReference>
<keyword evidence="6" id="KW-1185">Reference proteome</keyword>
<evidence type="ECO:0000256" key="1">
    <source>
        <dbReference type="ARBA" id="ARBA00023015"/>
    </source>
</evidence>
<evidence type="ECO:0000313" key="5">
    <source>
        <dbReference type="EMBL" id="SDS04390.1"/>
    </source>
</evidence>
<dbReference type="EMBL" id="LT629757">
    <property type="protein sequence ID" value="SDS04390.1"/>
    <property type="molecule type" value="Genomic_DNA"/>
</dbReference>
<evidence type="ECO:0000259" key="4">
    <source>
        <dbReference type="PROSITE" id="PS01124"/>
    </source>
</evidence>
<feature type="domain" description="HTH araC/xylS-type" evidence="4">
    <location>
        <begin position="212"/>
        <end position="313"/>
    </location>
</feature>
<dbReference type="InterPro" id="IPR035418">
    <property type="entry name" value="AraC-bd_2"/>
</dbReference>
<dbReference type="Pfam" id="PF14525">
    <property type="entry name" value="AraC_binding_2"/>
    <property type="match status" value="1"/>
</dbReference>
<dbReference type="GO" id="GO:0003700">
    <property type="term" value="F:DNA-binding transcription factor activity"/>
    <property type="evidence" value="ECO:0007669"/>
    <property type="project" value="InterPro"/>
</dbReference>
<dbReference type="STRING" id="642780.SAMN04488570_1007"/>
<dbReference type="InterPro" id="IPR018060">
    <property type="entry name" value="HTH_AraC"/>
</dbReference>
<dbReference type="GO" id="GO:0043565">
    <property type="term" value="F:sequence-specific DNA binding"/>
    <property type="evidence" value="ECO:0007669"/>
    <property type="project" value="InterPro"/>
</dbReference>
<dbReference type="PANTHER" id="PTHR46796">
    <property type="entry name" value="HTH-TYPE TRANSCRIPTIONAL ACTIVATOR RHAS-RELATED"/>
    <property type="match status" value="1"/>
</dbReference>
<dbReference type="Proteomes" id="UP000198859">
    <property type="component" value="Chromosome I"/>
</dbReference>
<gene>
    <name evidence="5" type="ORF">SAMN04488570_1007</name>
</gene>
<name>A0A1H1P038_9ACTN</name>
<keyword evidence="2 5" id="KW-0238">DNA-binding</keyword>
<organism evidence="5 6">
    <name type="scientific">Nocardioides scoriae</name>
    <dbReference type="NCBI Taxonomy" id="642780"/>
    <lineage>
        <taxon>Bacteria</taxon>
        <taxon>Bacillati</taxon>
        <taxon>Actinomycetota</taxon>
        <taxon>Actinomycetes</taxon>
        <taxon>Propionibacteriales</taxon>
        <taxon>Nocardioidaceae</taxon>
        <taxon>Nocardioides</taxon>
    </lineage>
</organism>
<keyword evidence="1" id="KW-0805">Transcription regulation</keyword>
<dbReference type="SMART" id="SM00342">
    <property type="entry name" value="HTH_ARAC"/>
    <property type="match status" value="1"/>
</dbReference>
<dbReference type="Pfam" id="PF12833">
    <property type="entry name" value="HTH_18"/>
    <property type="match status" value="1"/>
</dbReference>
<dbReference type="RefSeq" id="WP_172833869.1">
    <property type="nucleotide sequence ID" value="NZ_LT629757.1"/>
</dbReference>
<evidence type="ECO:0000256" key="2">
    <source>
        <dbReference type="ARBA" id="ARBA00023125"/>
    </source>
</evidence>
<dbReference type="AlphaFoldDB" id="A0A1H1P038"/>
<dbReference type="PANTHER" id="PTHR46796:SF6">
    <property type="entry name" value="ARAC SUBFAMILY"/>
    <property type="match status" value="1"/>
</dbReference>
<sequence>MRSDLAHEQAEDRSAWSSLLRERFVALEVGDAARNDVHGDVDSWSLGHLQVSRVRSVSQAIERSPALVRSDDRDYLQVGLIREGAALTHQDGREALLGVGDFVIYETTRPFDWVLRSGERDPLWTMDVFTWPRESLALSRAHSRLATARTMRGDAGLSAVISRMLASLVAERPALEPPRAASLADEVGDLLAVLACGVVPMESHRRDAALLASVERYIDDHLHDPGLGPDEVARAHSVSTRQLHRLFADRQQTVARTIRTRRLERCRRELVSPAGAGRAVAEIGRRWGFVDAGSFGRAFREAYGVSPTQYRDGAGWRRTT</sequence>
<dbReference type="InterPro" id="IPR009057">
    <property type="entry name" value="Homeodomain-like_sf"/>
</dbReference>
<dbReference type="PROSITE" id="PS01124">
    <property type="entry name" value="HTH_ARAC_FAMILY_2"/>
    <property type="match status" value="1"/>
</dbReference>
<dbReference type="PRINTS" id="PR00032">
    <property type="entry name" value="HTHARAC"/>
</dbReference>
<protein>
    <submittedName>
        <fullName evidence="5">AraC-type DNA-binding protein</fullName>
    </submittedName>
</protein>
<dbReference type="InterPro" id="IPR020449">
    <property type="entry name" value="Tscrpt_reg_AraC-type_HTH"/>
</dbReference>
<evidence type="ECO:0000256" key="3">
    <source>
        <dbReference type="ARBA" id="ARBA00023163"/>
    </source>
</evidence>